<evidence type="ECO:0000313" key="9">
    <source>
        <dbReference type="EMBL" id="PFH50676.1"/>
    </source>
</evidence>
<dbReference type="Gene3D" id="3.90.1150.10">
    <property type="entry name" value="Aspartate Aminotransferase, domain 1"/>
    <property type="match status" value="1"/>
</dbReference>
<keyword evidence="5 7" id="KW-0808">Transferase</keyword>
<dbReference type="InterPro" id="IPR004839">
    <property type="entry name" value="Aminotransferase_I/II_large"/>
</dbReference>
<evidence type="ECO:0000256" key="5">
    <source>
        <dbReference type="ARBA" id="ARBA00022679"/>
    </source>
</evidence>
<dbReference type="InterPro" id="IPR004838">
    <property type="entry name" value="NHTrfase_class1_PyrdxlP-BS"/>
</dbReference>
<dbReference type="PRINTS" id="PR00799">
    <property type="entry name" value="TRANSAMINASE"/>
</dbReference>
<evidence type="ECO:0000256" key="7">
    <source>
        <dbReference type="RuleBase" id="RU000480"/>
    </source>
</evidence>
<sequence>MTARVQQILNHMSTNEMNGVEAELWKGVPLAPPDSIFKLTAAFKADTFKDKVNLGVGAYRDDNGKPWVLPVVRKAELILLNDPALDHEYLPITGLPEYTAGAAKLILGTTSPAIIEGRAVSVQTISGTGANHLGALFLSRFYKWNCAPRVYLSNPTWANHQAIFKNVGIEPVNYPYYDPKTIGLDFTGLINALHVAPVRSVFLLHACAHNPTGVDPTREQWGEIAKVMLEKKHYVFFDCAYQGFASGDLDNDAWAVRHFVEKGVPLLVCQSFAKNAGLYGERVGALHVVCANKETAERARSQLSVLQRSEISNPPTYGARLVALILTNEKLFEEWKRDIRTMATRIISMRKELHRLLTEELKTPGTWDHIINQIGMFSFTGLGEEACKKLIEKAHIYLTNNGRISMAGLNSRNIRYVGESLDRAVRGEL</sequence>
<evidence type="ECO:0000256" key="3">
    <source>
        <dbReference type="ARBA" id="ARBA00011738"/>
    </source>
</evidence>
<dbReference type="FunFam" id="3.90.1150.10:FF:000001">
    <property type="entry name" value="Aspartate aminotransferase"/>
    <property type="match status" value="1"/>
</dbReference>
<proteinExistence type="inferred from homology"/>
<name>A0A2A9NSD2_9AGAR</name>
<evidence type="ECO:0000256" key="2">
    <source>
        <dbReference type="ARBA" id="ARBA00007441"/>
    </source>
</evidence>
<dbReference type="AlphaFoldDB" id="A0A2A9NSD2"/>
<evidence type="ECO:0000256" key="6">
    <source>
        <dbReference type="ARBA" id="ARBA00022898"/>
    </source>
</evidence>
<evidence type="ECO:0000256" key="1">
    <source>
        <dbReference type="ARBA" id="ARBA00001933"/>
    </source>
</evidence>
<dbReference type="CDD" id="cd00609">
    <property type="entry name" value="AAT_like"/>
    <property type="match status" value="1"/>
</dbReference>
<dbReference type="PANTHER" id="PTHR11879">
    <property type="entry name" value="ASPARTATE AMINOTRANSFERASE"/>
    <property type="match status" value="1"/>
</dbReference>
<dbReference type="PROSITE" id="PS00105">
    <property type="entry name" value="AA_TRANSFER_CLASS_1"/>
    <property type="match status" value="1"/>
</dbReference>
<dbReference type="GO" id="GO:0005829">
    <property type="term" value="C:cytosol"/>
    <property type="evidence" value="ECO:0007669"/>
    <property type="project" value="TreeGrafter"/>
</dbReference>
<dbReference type="EMBL" id="KZ301999">
    <property type="protein sequence ID" value="PFH50676.1"/>
    <property type="molecule type" value="Genomic_DNA"/>
</dbReference>
<organism evidence="9 10">
    <name type="scientific">Amanita thiersii Skay4041</name>
    <dbReference type="NCBI Taxonomy" id="703135"/>
    <lineage>
        <taxon>Eukaryota</taxon>
        <taxon>Fungi</taxon>
        <taxon>Dikarya</taxon>
        <taxon>Basidiomycota</taxon>
        <taxon>Agaricomycotina</taxon>
        <taxon>Agaricomycetes</taxon>
        <taxon>Agaricomycetidae</taxon>
        <taxon>Agaricales</taxon>
        <taxon>Pluteineae</taxon>
        <taxon>Amanitaceae</taxon>
        <taxon>Amanita</taxon>
    </lineage>
</organism>
<dbReference type="InterPro" id="IPR015422">
    <property type="entry name" value="PyrdxlP-dep_Trfase_small"/>
</dbReference>
<dbReference type="GO" id="GO:0004069">
    <property type="term" value="F:L-aspartate:2-oxoglutarate aminotransferase activity"/>
    <property type="evidence" value="ECO:0007669"/>
    <property type="project" value="UniProtKB-EC"/>
</dbReference>
<dbReference type="Gene3D" id="3.40.640.10">
    <property type="entry name" value="Type I PLP-dependent aspartate aminotransferase-like (Major domain)"/>
    <property type="match status" value="1"/>
</dbReference>
<gene>
    <name evidence="9" type="ORF">AMATHDRAFT_60667</name>
</gene>
<keyword evidence="4 7" id="KW-0032">Aminotransferase</keyword>
<comment type="catalytic activity">
    <reaction evidence="7">
        <text>L-aspartate + 2-oxoglutarate = oxaloacetate + L-glutamate</text>
        <dbReference type="Rhea" id="RHEA:21824"/>
        <dbReference type="ChEBI" id="CHEBI:16452"/>
        <dbReference type="ChEBI" id="CHEBI:16810"/>
        <dbReference type="ChEBI" id="CHEBI:29985"/>
        <dbReference type="ChEBI" id="CHEBI:29991"/>
        <dbReference type="EC" id="2.6.1.1"/>
    </reaction>
</comment>
<dbReference type="STRING" id="703135.A0A2A9NSD2"/>
<keyword evidence="6" id="KW-0663">Pyridoxal phosphate</keyword>
<dbReference type="InterPro" id="IPR015421">
    <property type="entry name" value="PyrdxlP-dep_Trfase_major"/>
</dbReference>
<dbReference type="InterPro" id="IPR000796">
    <property type="entry name" value="Asp_trans"/>
</dbReference>
<feature type="domain" description="Aminotransferase class I/classII large" evidence="8">
    <location>
        <begin position="49"/>
        <end position="419"/>
    </location>
</feature>
<evidence type="ECO:0000256" key="4">
    <source>
        <dbReference type="ARBA" id="ARBA00022576"/>
    </source>
</evidence>
<dbReference type="NCBIfam" id="NF006719">
    <property type="entry name" value="PRK09257.1"/>
    <property type="match status" value="1"/>
</dbReference>
<dbReference type="GO" id="GO:0030170">
    <property type="term" value="F:pyridoxal phosphate binding"/>
    <property type="evidence" value="ECO:0007669"/>
    <property type="project" value="InterPro"/>
</dbReference>
<accession>A0A2A9NSD2</accession>
<keyword evidence="10" id="KW-1185">Reference proteome</keyword>
<reference evidence="9 10" key="1">
    <citation type="submission" date="2014-02" db="EMBL/GenBank/DDBJ databases">
        <title>Transposable element dynamics among asymbiotic and ectomycorrhizal Amanita fungi.</title>
        <authorList>
            <consortium name="DOE Joint Genome Institute"/>
            <person name="Hess J."/>
            <person name="Skrede I."/>
            <person name="Wolfe B."/>
            <person name="LaButti K."/>
            <person name="Ohm R.A."/>
            <person name="Grigoriev I.V."/>
            <person name="Pringle A."/>
        </authorList>
    </citation>
    <scope>NUCLEOTIDE SEQUENCE [LARGE SCALE GENOMIC DNA]</scope>
    <source>
        <strain evidence="9 10">SKay4041</strain>
    </source>
</reference>
<dbReference type="Proteomes" id="UP000242287">
    <property type="component" value="Unassembled WGS sequence"/>
</dbReference>
<dbReference type="SUPFAM" id="SSF53383">
    <property type="entry name" value="PLP-dependent transferases"/>
    <property type="match status" value="1"/>
</dbReference>
<protein>
    <recommendedName>
        <fullName evidence="7">Aspartate aminotransferase</fullName>
        <ecNumber evidence="7">2.6.1.1</ecNumber>
    </recommendedName>
</protein>
<evidence type="ECO:0000259" key="8">
    <source>
        <dbReference type="Pfam" id="PF00155"/>
    </source>
</evidence>
<dbReference type="GO" id="GO:0006532">
    <property type="term" value="P:aspartate biosynthetic process"/>
    <property type="evidence" value="ECO:0007669"/>
    <property type="project" value="TreeGrafter"/>
</dbReference>
<dbReference type="OrthoDB" id="6752799at2759"/>
<comment type="similarity">
    <text evidence="2">Belongs to the class-I pyridoxal-phosphate-dependent aminotransferase family.</text>
</comment>
<comment type="subunit">
    <text evidence="3 7">Homodimer.</text>
</comment>
<dbReference type="Pfam" id="PF00155">
    <property type="entry name" value="Aminotran_1_2"/>
    <property type="match status" value="1"/>
</dbReference>
<dbReference type="FunFam" id="3.40.640.10:FF:000064">
    <property type="entry name" value="Aspartate aminotransferase"/>
    <property type="match status" value="1"/>
</dbReference>
<comment type="cofactor">
    <cofactor evidence="1">
        <name>pyridoxal 5'-phosphate</name>
        <dbReference type="ChEBI" id="CHEBI:597326"/>
    </cofactor>
</comment>
<dbReference type="EC" id="2.6.1.1" evidence="7"/>
<evidence type="ECO:0000313" key="10">
    <source>
        <dbReference type="Proteomes" id="UP000242287"/>
    </source>
</evidence>
<dbReference type="InterPro" id="IPR015424">
    <property type="entry name" value="PyrdxlP-dep_Trfase"/>
</dbReference>
<dbReference type="PANTHER" id="PTHR11879:SF55">
    <property type="entry name" value="GLUTAMATE OXALOACETATE TRANSAMINASE 1, ISOFORM B"/>
    <property type="match status" value="1"/>
</dbReference>
<comment type="miscellaneous">
    <text evidence="7">In eukaryotes there are cytoplasmic, mitochondrial and chloroplastic isozymes.</text>
</comment>